<dbReference type="InterPro" id="IPR000962">
    <property type="entry name" value="Znf_DskA_TraR"/>
</dbReference>
<dbReference type="NCBIfam" id="TIGR02419">
    <property type="entry name" value="C4_traR_proteo"/>
    <property type="match status" value="1"/>
</dbReference>
<keyword evidence="1" id="KW-0479">Metal-binding</keyword>
<dbReference type="Proteomes" id="UP000324162">
    <property type="component" value="Unassembled WGS sequence"/>
</dbReference>
<dbReference type="InterPro" id="IPR012783">
    <property type="entry name" value="Znf_C4_TraR"/>
</dbReference>
<feature type="domain" description="Zinc finger DksA/TraR C4-type" evidence="5">
    <location>
        <begin position="33"/>
        <end position="64"/>
    </location>
</feature>
<sequence>MSKLDDAQKIEQHLLDAALSLHHEQANKPGAAFEHCQECGIEIPAARRKAVKNCSTCVECQSLIEIQQQHYRA</sequence>
<proteinExistence type="predicted"/>
<dbReference type="Pfam" id="PF01258">
    <property type="entry name" value="zf-dskA_traR"/>
    <property type="match status" value="1"/>
</dbReference>
<accession>A0AB73BLP2</accession>
<reference evidence="6 7" key="1">
    <citation type="submission" date="2019-01" db="EMBL/GenBank/DDBJ databases">
        <title>Genome sequences of marine Pseudoalteromonas species.</title>
        <authorList>
            <person name="Boraston A.B."/>
            <person name="Hehemann J.-H."/>
            <person name="Vickers C.J."/>
            <person name="Salama-Alber O."/>
            <person name="Abe K."/>
            <person name="Hettle A.J."/>
        </authorList>
    </citation>
    <scope>NUCLEOTIDE SEQUENCE [LARGE SCALE GENOMIC DNA]</scope>
    <source>
        <strain evidence="6 7">PS42</strain>
    </source>
</reference>
<feature type="zinc finger region" description="dksA C4-type" evidence="4">
    <location>
        <begin position="36"/>
        <end position="60"/>
    </location>
</feature>
<keyword evidence="3" id="KW-0862">Zinc</keyword>
<evidence type="ECO:0000313" key="6">
    <source>
        <dbReference type="EMBL" id="KAA1165467.1"/>
    </source>
</evidence>
<dbReference type="PANTHER" id="PTHR38777">
    <property type="entry name" value="FELS-2 PROPHAGE PROTEIN"/>
    <property type="match status" value="1"/>
</dbReference>
<dbReference type="PANTHER" id="PTHR38777:SF1">
    <property type="entry name" value="DNAK SUPPRESSOR PROTEIN"/>
    <property type="match status" value="1"/>
</dbReference>
<name>A0AB73BLP2_9GAMM</name>
<evidence type="ECO:0000256" key="3">
    <source>
        <dbReference type="ARBA" id="ARBA00022833"/>
    </source>
</evidence>
<evidence type="ECO:0000256" key="4">
    <source>
        <dbReference type="PROSITE-ProRule" id="PRU00510"/>
    </source>
</evidence>
<keyword evidence="2" id="KW-0863">Zinc-finger</keyword>
<evidence type="ECO:0000256" key="2">
    <source>
        <dbReference type="ARBA" id="ARBA00022771"/>
    </source>
</evidence>
<dbReference type="AlphaFoldDB" id="A0AB73BLP2"/>
<dbReference type="EMBL" id="SEUK01000031">
    <property type="protein sequence ID" value="KAA1165467.1"/>
    <property type="molecule type" value="Genomic_DNA"/>
</dbReference>
<protein>
    <submittedName>
        <fullName evidence="6">TraR/DksA family transcriptional regulator</fullName>
    </submittedName>
</protein>
<dbReference type="SUPFAM" id="SSF57716">
    <property type="entry name" value="Glucocorticoid receptor-like (DNA-binding domain)"/>
    <property type="match status" value="1"/>
</dbReference>
<evidence type="ECO:0000313" key="7">
    <source>
        <dbReference type="Proteomes" id="UP000324162"/>
    </source>
</evidence>
<gene>
    <name evidence="6" type="ORF">EU508_00610</name>
</gene>
<comment type="caution">
    <text evidence="6">The sequence shown here is derived from an EMBL/GenBank/DDBJ whole genome shotgun (WGS) entry which is preliminary data.</text>
</comment>
<dbReference type="Gene3D" id="1.20.120.910">
    <property type="entry name" value="DksA, coiled-coil domain"/>
    <property type="match status" value="1"/>
</dbReference>
<evidence type="ECO:0000259" key="5">
    <source>
        <dbReference type="Pfam" id="PF01258"/>
    </source>
</evidence>
<dbReference type="GO" id="GO:0008270">
    <property type="term" value="F:zinc ion binding"/>
    <property type="evidence" value="ECO:0007669"/>
    <property type="project" value="UniProtKB-KW"/>
</dbReference>
<evidence type="ECO:0000256" key="1">
    <source>
        <dbReference type="ARBA" id="ARBA00022723"/>
    </source>
</evidence>
<dbReference type="GO" id="GO:1900378">
    <property type="term" value="P:positive regulation of secondary metabolite biosynthetic process"/>
    <property type="evidence" value="ECO:0007669"/>
    <property type="project" value="TreeGrafter"/>
</dbReference>
<dbReference type="PROSITE" id="PS51128">
    <property type="entry name" value="ZF_DKSA_2"/>
    <property type="match status" value="1"/>
</dbReference>
<organism evidence="6 7">
    <name type="scientific">Pseudoalteromonas fuliginea</name>
    <dbReference type="NCBI Taxonomy" id="1872678"/>
    <lineage>
        <taxon>Bacteria</taxon>
        <taxon>Pseudomonadati</taxon>
        <taxon>Pseudomonadota</taxon>
        <taxon>Gammaproteobacteria</taxon>
        <taxon>Alteromonadales</taxon>
        <taxon>Pseudoalteromonadaceae</taxon>
        <taxon>Pseudoalteromonas</taxon>
    </lineage>
</organism>
<dbReference type="RefSeq" id="WP_149613295.1">
    <property type="nucleotide sequence ID" value="NZ_SEUK01000031.1"/>
</dbReference>